<dbReference type="GO" id="GO:0000287">
    <property type="term" value="F:magnesium ion binding"/>
    <property type="evidence" value="ECO:0007669"/>
    <property type="project" value="TreeGrafter"/>
</dbReference>
<evidence type="ECO:0000256" key="11">
    <source>
        <dbReference type="ARBA" id="ARBA00045497"/>
    </source>
</evidence>
<keyword evidence="3" id="KW-0813">Transport</keyword>
<dbReference type="SUPFAM" id="SSF144083">
    <property type="entry name" value="Magnesium transport protein CorA, transmembrane region"/>
    <property type="match status" value="1"/>
</dbReference>
<keyword evidence="15" id="KW-1185">Reference proteome</keyword>
<feature type="transmembrane region" description="Helical" evidence="13">
    <location>
        <begin position="277"/>
        <end position="297"/>
    </location>
</feature>
<evidence type="ECO:0000313" key="15">
    <source>
        <dbReference type="Proteomes" id="UP001055185"/>
    </source>
</evidence>
<dbReference type="GO" id="GO:0015095">
    <property type="term" value="F:magnesium ion transmembrane transporter activity"/>
    <property type="evidence" value="ECO:0007669"/>
    <property type="project" value="TreeGrafter"/>
</dbReference>
<dbReference type="FunFam" id="1.20.58.340:FF:000004">
    <property type="entry name" value="Magnesium transport protein CorA"/>
    <property type="match status" value="1"/>
</dbReference>
<keyword evidence="12" id="KW-0175">Coiled coil</keyword>
<dbReference type="PANTHER" id="PTHR46494">
    <property type="entry name" value="CORA FAMILY METAL ION TRANSPORTER (EUROFUNG)"/>
    <property type="match status" value="1"/>
</dbReference>
<proteinExistence type="inferred from homology"/>
<gene>
    <name evidence="14" type="ORF">JCM17207_02430</name>
</gene>
<keyword evidence="6" id="KW-0460">Magnesium</keyword>
<dbReference type="SUPFAM" id="SSF143865">
    <property type="entry name" value="CorA soluble domain-like"/>
    <property type="match status" value="1"/>
</dbReference>
<dbReference type="AlphaFoldDB" id="A0AA37IW52"/>
<dbReference type="Gene3D" id="1.20.58.340">
    <property type="entry name" value="Magnesium transport protein CorA, transmembrane region"/>
    <property type="match status" value="2"/>
</dbReference>
<comment type="catalytic activity">
    <reaction evidence="10">
        <text>Mg(2+)(in) = Mg(2+)(out)</text>
        <dbReference type="Rhea" id="RHEA:29827"/>
        <dbReference type="ChEBI" id="CHEBI:18420"/>
    </reaction>
</comment>
<dbReference type="InterPro" id="IPR045863">
    <property type="entry name" value="CorA_TM1_TM2"/>
</dbReference>
<protein>
    <recommendedName>
        <fullName evidence="16">Cobalt transporter</fullName>
    </recommendedName>
</protein>
<accession>A0AA37IW52</accession>
<evidence type="ECO:0000256" key="2">
    <source>
        <dbReference type="ARBA" id="ARBA00009765"/>
    </source>
</evidence>
<dbReference type="RefSeq" id="WP_238315662.1">
    <property type="nucleotide sequence ID" value="NZ_BQKV01000013.1"/>
</dbReference>
<dbReference type="GO" id="GO:0050897">
    <property type="term" value="F:cobalt ion binding"/>
    <property type="evidence" value="ECO:0007669"/>
    <property type="project" value="TreeGrafter"/>
</dbReference>
<evidence type="ECO:0000313" key="14">
    <source>
        <dbReference type="EMBL" id="GJN63618.1"/>
    </source>
</evidence>
<dbReference type="PANTHER" id="PTHR46494:SF1">
    <property type="entry name" value="CORA FAMILY METAL ION TRANSPORTER (EUROFUNG)"/>
    <property type="match status" value="1"/>
</dbReference>
<reference evidence="14" key="1">
    <citation type="journal article" date="2022" name="Int. J. Syst. Evol. Microbiol.">
        <title>Genome-based, phenotypic and chemotaxonomic classification of Faecalibacterium strains: proposal of three novel species Faecalibacterium duncaniae sp. nov., Faecalibacterium hattorii sp. nov. and Faecalibacterium gallinarum sp. nov. .</title>
        <authorList>
            <person name="Sakamoto M."/>
            <person name="Sakurai N."/>
            <person name="Tanno H."/>
            <person name="Iino T."/>
            <person name="Ohkuma M."/>
            <person name="Endo A."/>
        </authorList>
    </citation>
    <scope>NUCLEOTIDE SEQUENCE</scope>
    <source>
        <strain evidence="14">JCM 17207</strain>
    </source>
</reference>
<dbReference type="GO" id="GO:0015087">
    <property type="term" value="F:cobalt ion transmembrane transporter activity"/>
    <property type="evidence" value="ECO:0007669"/>
    <property type="project" value="TreeGrafter"/>
</dbReference>
<comment type="similarity">
    <text evidence="2">Belongs to the CorA metal ion transporter (MIT) (TC 1.A.35) family.</text>
</comment>
<evidence type="ECO:0000256" key="9">
    <source>
        <dbReference type="ARBA" id="ARBA00023136"/>
    </source>
</evidence>
<evidence type="ECO:0000256" key="7">
    <source>
        <dbReference type="ARBA" id="ARBA00022989"/>
    </source>
</evidence>
<evidence type="ECO:0000256" key="13">
    <source>
        <dbReference type="SAM" id="Phobius"/>
    </source>
</evidence>
<dbReference type="Pfam" id="PF01544">
    <property type="entry name" value="CorA"/>
    <property type="match status" value="1"/>
</dbReference>
<evidence type="ECO:0000256" key="12">
    <source>
        <dbReference type="SAM" id="Coils"/>
    </source>
</evidence>
<keyword evidence="5 13" id="KW-0812">Transmembrane</keyword>
<evidence type="ECO:0000256" key="1">
    <source>
        <dbReference type="ARBA" id="ARBA00004651"/>
    </source>
</evidence>
<evidence type="ECO:0000256" key="5">
    <source>
        <dbReference type="ARBA" id="ARBA00022692"/>
    </source>
</evidence>
<dbReference type="EMBL" id="BQKV01000013">
    <property type="protein sequence ID" value="GJN63618.1"/>
    <property type="molecule type" value="Genomic_DNA"/>
</dbReference>
<dbReference type="GO" id="GO:0005886">
    <property type="term" value="C:plasma membrane"/>
    <property type="evidence" value="ECO:0007669"/>
    <property type="project" value="UniProtKB-SubCell"/>
</dbReference>
<dbReference type="InterPro" id="IPR002523">
    <property type="entry name" value="MgTranspt_CorA/ZnTranspt_ZntB"/>
</dbReference>
<dbReference type="Proteomes" id="UP001055185">
    <property type="component" value="Unassembled WGS sequence"/>
</dbReference>
<keyword evidence="4" id="KW-1003">Cell membrane</keyword>
<keyword evidence="7 13" id="KW-1133">Transmembrane helix</keyword>
<evidence type="ECO:0008006" key="16">
    <source>
        <dbReference type="Google" id="ProtNLM"/>
    </source>
</evidence>
<evidence type="ECO:0000256" key="8">
    <source>
        <dbReference type="ARBA" id="ARBA00023065"/>
    </source>
</evidence>
<dbReference type="InterPro" id="IPR045861">
    <property type="entry name" value="CorA_cytoplasmic_dom"/>
</dbReference>
<organism evidence="14 15">
    <name type="scientific">Faecalibacterium gallinarum</name>
    <dbReference type="NCBI Taxonomy" id="2903556"/>
    <lineage>
        <taxon>Bacteria</taxon>
        <taxon>Bacillati</taxon>
        <taxon>Bacillota</taxon>
        <taxon>Clostridia</taxon>
        <taxon>Eubacteriales</taxon>
        <taxon>Oscillospiraceae</taxon>
        <taxon>Faecalibacterium</taxon>
    </lineage>
</organism>
<evidence type="ECO:0000256" key="6">
    <source>
        <dbReference type="ARBA" id="ARBA00022842"/>
    </source>
</evidence>
<comment type="caution">
    <text evidence="14">The sequence shown here is derived from an EMBL/GenBank/DDBJ whole genome shotgun (WGS) entry which is preliminary data.</text>
</comment>
<comment type="function">
    <text evidence="11">Mediates influx of magnesium ions. Alternates between open and closed states. Activated by low cytoplasmic Mg(2+) levels. Inactive when cytoplasmic Mg(2+) levels are high.</text>
</comment>
<sequence>MVQWDLHAALAPGEAPAGEAPGALLLFTSEELSHKAAQANREERICHTPLARDARVCKAEARREFLNGTIVTPRKAKNGETIAFGYLLARELVVLCDDTGTVHSMVQHLRKENPQRDYSAGSFFYALLELLVEKDLRHLESLEDRLSQIEEQVSAGQLDSFNAKMMGLRKEISRWIKYYTQMEELVCELEESGVFSDQETQLFHRVEKRISRLLGEAKALREYGLQLREMFQAEMDLQQNQIMKILTIVTTIFLPLSLLAGWYGMNFSGMPELTWKYGYPAMICISALIMLLSLYLMKKKKFW</sequence>
<dbReference type="CDD" id="cd12826">
    <property type="entry name" value="EcCorA_ZntB-like_u1"/>
    <property type="match status" value="1"/>
</dbReference>
<name>A0AA37IW52_9FIRM</name>
<keyword evidence="9 13" id="KW-0472">Membrane</keyword>
<comment type="subcellular location">
    <subcellularLocation>
        <location evidence="1">Cell membrane</location>
        <topology evidence="1">Multi-pass membrane protein</topology>
    </subcellularLocation>
</comment>
<evidence type="ECO:0000256" key="3">
    <source>
        <dbReference type="ARBA" id="ARBA00022448"/>
    </source>
</evidence>
<evidence type="ECO:0000256" key="4">
    <source>
        <dbReference type="ARBA" id="ARBA00022475"/>
    </source>
</evidence>
<feature type="transmembrane region" description="Helical" evidence="13">
    <location>
        <begin position="245"/>
        <end position="265"/>
    </location>
</feature>
<feature type="coiled-coil region" evidence="12">
    <location>
        <begin position="132"/>
        <end position="159"/>
    </location>
</feature>
<evidence type="ECO:0000256" key="10">
    <source>
        <dbReference type="ARBA" id="ARBA00034269"/>
    </source>
</evidence>
<keyword evidence="8" id="KW-0406">Ion transport</keyword>